<feature type="region of interest" description="Disordered" evidence="1">
    <location>
        <begin position="19"/>
        <end position="85"/>
    </location>
</feature>
<evidence type="ECO:0000313" key="2">
    <source>
        <dbReference type="EMBL" id="KAJ1082771.1"/>
    </source>
</evidence>
<keyword evidence="3" id="KW-1185">Reference proteome</keyword>
<dbReference type="EMBL" id="JANPWB010000016">
    <property type="protein sequence ID" value="KAJ1082771.1"/>
    <property type="molecule type" value="Genomic_DNA"/>
</dbReference>
<accession>A0AAV7KTI1</accession>
<name>A0AAV7KTI1_PLEWA</name>
<feature type="compositionally biased region" description="Basic and acidic residues" evidence="1">
    <location>
        <begin position="58"/>
        <end position="73"/>
    </location>
</feature>
<sequence length="165" mass="18219">MLESFRGMRDTLKQTEVLQRRRETQEAGWRSLEQPGFFRSNREISGQTEDYSYQSTTMDRRPQEKVSEERPRIPEAPQASGTSTAPTGAIWISACSSPAPCVTAPRMSLQGMLKDSQVLVTQQSLTLLSGCYPLVSGGALPLVTRGACPESPDSEAVDMLHPMRL</sequence>
<proteinExistence type="predicted"/>
<reference evidence="2" key="1">
    <citation type="journal article" date="2022" name="bioRxiv">
        <title>Sequencing and chromosome-scale assembly of the giantPleurodeles waltlgenome.</title>
        <authorList>
            <person name="Brown T."/>
            <person name="Elewa A."/>
            <person name="Iarovenko S."/>
            <person name="Subramanian E."/>
            <person name="Araus A.J."/>
            <person name="Petzold A."/>
            <person name="Susuki M."/>
            <person name="Suzuki K.-i.T."/>
            <person name="Hayashi T."/>
            <person name="Toyoda A."/>
            <person name="Oliveira C."/>
            <person name="Osipova E."/>
            <person name="Leigh N.D."/>
            <person name="Simon A."/>
            <person name="Yun M.H."/>
        </authorList>
    </citation>
    <scope>NUCLEOTIDE SEQUENCE</scope>
    <source>
        <strain evidence="2">20211129_DDA</strain>
        <tissue evidence="2">Liver</tissue>
    </source>
</reference>
<gene>
    <name evidence="2" type="ORF">NDU88_002936</name>
</gene>
<organism evidence="2 3">
    <name type="scientific">Pleurodeles waltl</name>
    <name type="common">Iberian ribbed newt</name>
    <dbReference type="NCBI Taxonomy" id="8319"/>
    <lineage>
        <taxon>Eukaryota</taxon>
        <taxon>Metazoa</taxon>
        <taxon>Chordata</taxon>
        <taxon>Craniata</taxon>
        <taxon>Vertebrata</taxon>
        <taxon>Euteleostomi</taxon>
        <taxon>Amphibia</taxon>
        <taxon>Batrachia</taxon>
        <taxon>Caudata</taxon>
        <taxon>Salamandroidea</taxon>
        <taxon>Salamandridae</taxon>
        <taxon>Pleurodelinae</taxon>
        <taxon>Pleurodeles</taxon>
    </lineage>
</organism>
<feature type="compositionally biased region" description="Polar residues" evidence="1">
    <location>
        <begin position="43"/>
        <end position="57"/>
    </location>
</feature>
<evidence type="ECO:0000313" key="3">
    <source>
        <dbReference type="Proteomes" id="UP001066276"/>
    </source>
</evidence>
<comment type="caution">
    <text evidence="2">The sequence shown here is derived from an EMBL/GenBank/DDBJ whole genome shotgun (WGS) entry which is preliminary data.</text>
</comment>
<dbReference type="AlphaFoldDB" id="A0AAV7KTI1"/>
<evidence type="ECO:0000256" key="1">
    <source>
        <dbReference type="SAM" id="MobiDB-lite"/>
    </source>
</evidence>
<dbReference type="Proteomes" id="UP001066276">
    <property type="component" value="Chromosome 12"/>
</dbReference>
<protein>
    <submittedName>
        <fullName evidence="2">Uncharacterized protein</fullName>
    </submittedName>
</protein>